<dbReference type="InterPro" id="IPR000719">
    <property type="entry name" value="Prot_kinase_dom"/>
</dbReference>
<dbReference type="GO" id="GO:0035197">
    <property type="term" value="F:siRNA binding"/>
    <property type="evidence" value="ECO:0007669"/>
    <property type="project" value="TreeGrafter"/>
</dbReference>
<dbReference type="GO" id="GO:0004672">
    <property type="term" value="F:protein kinase activity"/>
    <property type="evidence" value="ECO:0007669"/>
    <property type="project" value="InterPro"/>
</dbReference>
<dbReference type="InterPro" id="IPR029058">
    <property type="entry name" value="AB_hydrolase_fold"/>
</dbReference>
<keyword evidence="3" id="KW-1185">Reference proteome</keyword>
<dbReference type="GO" id="GO:0005524">
    <property type="term" value="F:ATP binding"/>
    <property type="evidence" value="ECO:0007669"/>
    <property type="project" value="InterPro"/>
</dbReference>
<feature type="domain" description="Protein kinase" evidence="1">
    <location>
        <begin position="1"/>
        <end position="74"/>
    </location>
</feature>
<dbReference type="InterPro" id="IPR053858">
    <property type="entry name" value="Arb2_dom"/>
</dbReference>
<gene>
    <name evidence="2" type="ORF">EB796_004864</name>
</gene>
<dbReference type="GO" id="GO:0031048">
    <property type="term" value="P:regulatory ncRNA-mediated heterochromatin formation"/>
    <property type="evidence" value="ECO:0007669"/>
    <property type="project" value="TreeGrafter"/>
</dbReference>
<reference evidence="2" key="1">
    <citation type="submission" date="2020-06" db="EMBL/GenBank/DDBJ databases">
        <title>Draft genome of Bugula neritina, a colonial animal packing powerful symbionts and potential medicines.</title>
        <authorList>
            <person name="Rayko M."/>
        </authorList>
    </citation>
    <scope>NUCLEOTIDE SEQUENCE [LARGE SCALE GENOMIC DNA]</scope>
    <source>
        <strain evidence="2">Kwan_BN1</strain>
    </source>
</reference>
<dbReference type="GO" id="GO:0005634">
    <property type="term" value="C:nucleus"/>
    <property type="evidence" value="ECO:0007669"/>
    <property type="project" value="TreeGrafter"/>
</dbReference>
<dbReference type="EMBL" id="VXIV02000664">
    <property type="protein sequence ID" value="KAF6036826.1"/>
    <property type="molecule type" value="Genomic_DNA"/>
</dbReference>
<dbReference type="PANTHER" id="PTHR21357">
    <property type="entry name" value="FAM172 FAMILY PROTEIN HOMOLOG CG10038"/>
    <property type="match status" value="1"/>
</dbReference>
<comment type="caution">
    <text evidence="2">The sequence shown here is derived from an EMBL/GenBank/DDBJ whole genome shotgun (WGS) entry which is preliminary data.</text>
</comment>
<dbReference type="SUPFAM" id="SSF56112">
    <property type="entry name" value="Protein kinase-like (PK-like)"/>
    <property type="match status" value="1"/>
</dbReference>
<dbReference type="SUPFAM" id="SSF53474">
    <property type="entry name" value="alpha/beta-Hydrolases"/>
    <property type="match status" value="1"/>
</dbReference>
<dbReference type="PROSITE" id="PS50011">
    <property type="entry name" value="PROTEIN_KINASE_DOM"/>
    <property type="match status" value="1"/>
</dbReference>
<evidence type="ECO:0000259" key="1">
    <source>
        <dbReference type="PROSITE" id="PS50011"/>
    </source>
</evidence>
<dbReference type="Proteomes" id="UP000593567">
    <property type="component" value="Unassembled WGS sequence"/>
</dbReference>
<dbReference type="Gene3D" id="1.10.510.10">
    <property type="entry name" value="Transferase(Phosphotransferase) domain 1"/>
    <property type="match status" value="1"/>
</dbReference>
<proteinExistence type="predicted"/>
<dbReference type="Gene3D" id="3.40.50.1820">
    <property type="entry name" value="alpha/beta hydrolase"/>
    <property type="match status" value="1"/>
</dbReference>
<accession>A0A7J7KH68</accession>
<evidence type="ECO:0000313" key="3">
    <source>
        <dbReference type="Proteomes" id="UP000593567"/>
    </source>
</evidence>
<organism evidence="2 3">
    <name type="scientific">Bugula neritina</name>
    <name type="common">Brown bryozoan</name>
    <name type="synonym">Sertularia neritina</name>
    <dbReference type="NCBI Taxonomy" id="10212"/>
    <lineage>
        <taxon>Eukaryota</taxon>
        <taxon>Metazoa</taxon>
        <taxon>Spiralia</taxon>
        <taxon>Lophotrochozoa</taxon>
        <taxon>Bryozoa</taxon>
        <taxon>Gymnolaemata</taxon>
        <taxon>Cheilostomatida</taxon>
        <taxon>Flustrina</taxon>
        <taxon>Buguloidea</taxon>
        <taxon>Bugulidae</taxon>
        <taxon>Bugula</taxon>
    </lineage>
</organism>
<dbReference type="AlphaFoldDB" id="A0A7J7KH68"/>
<evidence type="ECO:0000313" key="2">
    <source>
        <dbReference type="EMBL" id="KAF6036826.1"/>
    </source>
</evidence>
<protein>
    <recommendedName>
        <fullName evidence="1">Protein kinase domain-containing protein</fullName>
    </recommendedName>
</protein>
<dbReference type="OrthoDB" id="421951at2759"/>
<dbReference type="PANTHER" id="PTHR21357:SF4">
    <property type="entry name" value="FAM172 FAMILY PROTEIN HOMOLOG CG10038"/>
    <property type="match status" value="1"/>
</dbReference>
<name>A0A7J7KH68_BUGNE</name>
<sequence>MWSLGVLLYSMASGSPPFLEDDHDKTFEAIKTSPYKPLNSSITKELRDIIYSLLNKNPDFCFIGTGLSFVLPTICVDLLKIPVLRTTALRFCSPDELVDTKQTPVWKKLPNMEPVDKLADEFGLSFNDDGELVEETGEKYQFQKFPGEANKNQQRYDQVGRLSLNIVQQVMEVELKKVYFHKDKRGTYIFVSEGYEKRSELLVLMQGSGVVRAGQWSRRLLLNDSIDKGTQLPYIRKGLANGWGIIVMNPNDNYPLEGCRDANEHARYVWKHFIEGQLNIKKIAIVAHSAGGGIVSHLLQAYTQDFHRRVLAIAFTEATYSKVPSSSQKYVESVTRNWVANGKLLGDTVSTAGILAVSAGTTVHEETSHNAIDDVFRYIWLKFAQGFPS</sequence>
<dbReference type="InterPro" id="IPR048263">
    <property type="entry name" value="Arb2"/>
</dbReference>
<dbReference type="Pfam" id="PF22749">
    <property type="entry name" value="Arb2"/>
    <property type="match status" value="2"/>
</dbReference>
<dbReference type="InterPro" id="IPR011009">
    <property type="entry name" value="Kinase-like_dom_sf"/>
</dbReference>